<protein>
    <submittedName>
        <fullName evidence="1">Uncharacterized protein</fullName>
    </submittedName>
</protein>
<dbReference type="Proteomes" id="UP000268727">
    <property type="component" value="Unassembled WGS sequence"/>
</dbReference>
<evidence type="ECO:0000313" key="2">
    <source>
        <dbReference type="Proteomes" id="UP000268727"/>
    </source>
</evidence>
<dbReference type="OrthoDB" id="3698425at2"/>
<comment type="caution">
    <text evidence="1">The sequence shown here is derived from an EMBL/GenBank/DDBJ whole genome shotgun (WGS) entry which is preliminary data.</text>
</comment>
<proteinExistence type="predicted"/>
<dbReference type="EMBL" id="RJKM01000001">
    <property type="protein sequence ID" value="ROP39128.1"/>
    <property type="molecule type" value="Genomic_DNA"/>
</dbReference>
<dbReference type="AlphaFoldDB" id="A0A3N1H9I4"/>
<name>A0A3N1H9I4_9PSEU</name>
<accession>A0A3N1H9I4</accession>
<reference evidence="1 2" key="1">
    <citation type="submission" date="2018-11" db="EMBL/GenBank/DDBJ databases">
        <title>Sequencing the genomes of 1000 actinobacteria strains.</title>
        <authorList>
            <person name="Klenk H.-P."/>
        </authorList>
    </citation>
    <scope>NUCLEOTIDE SEQUENCE [LARGE SCALE GENOMIC DNA]</scope>
    <source>
        <strain evidence="1 2">DSM 44231</strain>
    </source>
</reference>
<gene>
    <name evidence="1" type="ORF">EDD40_4503</name>
</gene>
<evidence type="ECO:0000313" key="1">
    <source>
        <dbReference type="EMBL" id="ROP39128.1"/>
    </source>
</evidence>
<dbReference type="RefSeq" id="WP_123744666.1">
    <property type="nucleotide sequence ID" value="NZ_RJKM01000001.1"/>
</dbReference>
<sequence>MSYPHPATHTSIEGVLAEHAVHEAKRQRFLETAAAIVAAAPPSVDDTLLGLLLPFPKARGPRAFLNRVDQVLRHAAR</sequence>
<keyword evidence="2" id="KW-1185">Reference proteome</keyword>
<organism evidence="1 2">
    <name type="scientific">Saccharothrix texasensis</name>
    <dbReference type="NCBI Taxonomy" id="103734"/>
    <lineage>
        <taxon>Bacteria</taxon>
        <taxon>Bacillati</taxon>
        <taxon>Actinomycetota</taxon>
        <taxon>Actinomycetes</taxon>
        <taxon>Pseudonocardiales</taxon>
        <taxon>Pseudonocardiaceae</taxon>
        <taxon>Saccharothrix</taxon>
    </lineage>
</organism>